<protein>
    <submittedName>
        <fullName evidence="4">Nitroreductase</fullName>
    </submittedName>
</protein>
<keyword evidence="5" id="KW-1185">Reference proteome</keyword>
<dbReference type="Pfam" id="PF00881">
    <property type="entry name" value="Nitroreductase"/>
    <property type="match status" value="1"/>
</dbReference>
<evidence type="ECO:0000259" key="3">
    <source>
        <dbReference type="Pfam" id="PF00881"/>
    </source>
</evidence>
<reference evidence="4 5" key="1">
    <citation type="submission" date="2024-05" db="EMBL/GenBank/DDBJ databases">
        <authorList>
            <person name="Duchaud E."/>
        </authorList>
    </citation>
    <scope>NUCLEOTIDE SEQUENCE [LARGE SCALE GENOMIC DNA]</scope>
    <source>
        <strain evidence="4">Ena-SAMPLE-TAB-13-05-2024-13:56:06:370-140308</strain>
    </source>
</reference>
<accession>A0ABM9PD36</accession>
<dbReference type="SUPFAM" id="SSF55469">
    <property type="entry name" value="FMN-dependent nitroreductase-like"/>
    <property type="match status" value="1"/>
</dbReference>
<dbReference type="PANTHER" id="PTHR43673">
    <property type="entry name" value="NAD(P)H NITROREDUCTASE YDGI-RELATED"/>
    <property type="match status" value="1"/>
</dbReference>
<proteinExistence type="inferred from homology"/>
<organism evidence="4 5">
    <name type="scientific">Tenacibaculum polynesiense</name>
    <dbReference type="NCBI Taxonomy" id="3137857"/>
    <lineage>
        <taxon>Bacteria</taxon>
        <taxon>Pseudomonadati</taxon>
        <taxon>Bacteroidota</taxon>
        <taxon>Flavobacteriia</taxon>
        <taxon>Flavobacteriales</taxon>
        <taxon>Flavobacteriaceae</taxon>
        <taxon>Tenacibaculum</taxon>
    </lineage>
</organism>
<keyword evidence="2" id="KW-0560">Oxidoreductase</keyword>
<feature type="domain" description="Nitroreductase" evidence="3">
    <location>
        <begin position="161"/>
        <end position="305"/>
    </location>
</feature>
<comment type="caution">
    <text evidence="4">The sequence shown here is derived from an EMBL/GenBank/DDBJ whole genome shotgun (WGS) entry which is preliminary data.</text>
</comment>
<dbReference type="PANTHER" id="PTHR43673:SF10">
    <property type="entry name" value="NADH DEHYDROGENASE_NAD(P)H NITROREDUCTASE XCC3605-RELATED"/>
    <property type="match status" value="1"/>
</dbReference>
<comment type="similarity">
    <text evidence="1">Belongs to the nitroreductase family.</text>
</comment>
<dbReference type="RefSeq" id="WP_348717645.1">
    <property type="nucleotide sequence ID" value="NZ_CAXJIO010000013.1"/>
</dbReference>
<dbReference type="Proteomes" id="UP001497527">
    <property type="component" value="Unassembled WGS sequence"/>
</dbReference>
<name>A0ABM9PD36_9FLAO</name>
<sequence>MIGRVKAKLYAYFFWQTNIGEYLNKIYDLKIFLSNSFRTDKLQTKENYIAFLTKQYHIIEKGLALPNPRQNFGKPKIILLIEKANEYVKQYGSDRLIDGIKETLTSYLERNINLEKEENELFVLIQNFVSTNSASNNIGGLKKLDKDYINNIASFDFDSFVKSRTSVRNFSDEEVLIDEIYQAVEMARYAPSVCNRQSWKVHFYSDDKVKKELLKLQNGNNGFTDSINKVLLITTDTKKFTKLESNQVFVDGGLFSMNLLLSLHSLGIASCCLNTCLPYVDEKKMKMVGEIPTSERLIMMIGIGKYKDSFEVAISDRIQPKDIVETKHK</sequence>
<dbReference type="InterPro" id="IPR000415">
    <property type="entry name" value="Nitroreductase-like"/>
</dbReference>
<dbReference type="EMBL" id="CAXJIO010000013">
    <property type="protein sequence ID" value="CAL2103436.1"/>
    <property type="molecule type" value="Genomic_DNA"/>
</dbReference>
<gene>
    <name evidence="4" type="ORF">T190423A01A_40029</name>
</gene>
<dbReference type="Gene3D" id="3.40.109.10">
    <property type="entry name" value="NADH Oxidase"/>
    <property type="match status" value="1"/>
</dbReference>
<evidence type="ECO:0000256" key="2">
    <source>
        <dbReference type="ARBA" id="ARBA00023002"/>
    </source>
</evidence>
<evidence type="ECO:0000313" key="4">
    <source>
        <dbReference type="EMBL" id="CAL2103436.1"/>
    </source>
</evidence>
<evidence type="ECO:0000256" key="1">
    <source>
        <dbReference type="ARBA" id="ARBA00007118"/>
    </source>
</evidence>
<dbReference type="InterPro" id="IPR029479">
    <property type="entry name" value="Nitroreductase"/>
</dbReference>
<evidence type="ECO:0000313" key="5">
    <source>
        <dbReference type="Proteomes" id="UP001497527"/>
    </source>
</evidence>